<dbReference type="EMBL" id="CAUYUJ010014837">
    <property type="protein sequence ID" value="CAK0846610.1"/>
    <property type="molecule type" value="Genomic_DNA"/>
</dbReference>
<accession>A0ABN9TKX3</accession>
<evidence type="ECO:0000313" key="2">
    <source>
        <dbReference type="EMBL" id="CAK0846610.1"/>
    </source>
</evidence>
<reference evidence="2" key="1">
    <citation type="submission" date="2023-10" db="EMBL/GenBank/DDBJ databases">
        <authorList>
            <person name="Chen Y."/>
            <person name="Shah S."/>
            <person name="Dougan E. K."/>
            <person name="Thang M."/>
            <person name="Chan C."/>
        </authorList>
    </citation>
    <scope>NUCLEOTIDE SEQUENCE [LARGE SCALE GENOMIC DNA]</scope>
</reference>
<feature type="region of interest" description="Disordered" evidence="1">
    <location>
        <begin position="227"/>
        <end position="276"/>
    </location>
</feature>
<name>A0ABN9TKX3_9DINO</name>
<sequence>MREAGGLTRWSLMLFPSSTSATRSKTGEADVAAVMDSPRMAWLSHVFSHLSKGPRDERLFPWYYSEFYQMPVQAAAALDFKMAPYQGVDECMKRSRWTAAKSVARREKAGRLNDAWRELMAAQQARAFDCERQFEECLARVRRLLAPAMRTPRAEGADHLAEAATVLQAAWRGRAARARASAETLRQREERLQAQDLTASGGARRLSRESVGSCRLSVSDMVTWEPGDEAEIGEGCVHTPASSEFSENPSSPGLDDSKDRRKQRRSRISESQGYLR</sequence>
<proteinExistence type="predicted"/>
<keyword evidence="3" id="KW-1185">Reference proteome</keyword>
<organism evidence="2 3">
    <name type="scientific">Prorocentrum cordatum</name>
    <dbReference type="NCBI Taxonomy" id="2364126"/>
    <lineage>
        <taxon>Eukaryota</taxon>
        <taxon>Sar</taxon>
        <taxon>Alveolata</taxon>
        <taxon>Dinophyceae</taxon>
        <taxon>Prorocentrales</taxon>
        <taxon>Prorocentraceae</taxon>
        <taxon>Prorocentrum</taxon>
    </lineage>
</organism>
<dbReference type="Proteomes" id="UP001189429">
    <property type="component" value="Unassembled WGS sequence"/>
</dbReference>
<evidence type="ECO:0000313" key="3">
    <source>
        <dbReference type="Proteomes" id="UP001189429"/>
    </source>
</evidence>
<feature type="compositionally biased region" description="Polar residues" evidence="1">
    <location>
        <begin position="240"/>
        <end position="251"/>
    </location>
</feature>
<evidence type="ECO:0000256" key="1">
    <source>
        <dbReference type="SAM" id="MobiDB-lite"/>
    </source>
</evidence>
<protein>
    <submittedName>
        <fullName evidence="2">Uncharacterized protein</fullName>
    </submittedName>
</protein>
<gene>
    <name evidence="2" type="ORF">PCOR1329_LOCUS40071</name>
</gene>
<dbReference type="PROSITE" id="PS50096">
    <property type="entry name" value="IQ"/>
    <property type="match status" value="1"/>
</dbReference>
<comment type="caution">
    <text evidence="2">The sequence shown here is derived from an EMBL/GenBank/DDBJ whole genome shotgun (WGS) entry which is preliminary data.</text>
</comment>